<protein>
    <submittedName>
        <fullName evidence="2">Uncharacterized protein</fullName>
    </submittedName>
</protein>
<feature type="region of interest" description="Disordered" evidence="1">
    <location>
        <begin position="1"/>
        <end position="61"/>
    </location>
</feature>
<reference evidence="2" key="1">
    <citation type="submission" date="2020-08" db="EMBL/GenBank/DDBJ databases">
        <title>Multicomponent nature underlies the extraordinary mechanical properties of spider dragline silk.</title>
        <authorList>
            <person name="Kono N."/>
            <person name="Nakamura H."/>
            <person name="Mori M."/>
            <person name="Yoshida Y."/>
            <person name="Ohtoshi R."/>
            <person name="Malay A.D."/>
            <person name="Moran D.A.P."/>
            <person name="Tomita M."/>
            <person name="Numata K."/>
            <person name="Arakawa K."/>
        </authorList>
    </citation>
    <scope>NUCLEOTIDE SEQUENCE</scope>
</reference>
<dbReference type="AlphaFoldDB" id="A0A8X6JTT6"/>
<accession>A0A8X6JTT6</accession>
<proteinExistence type="predicted"/>
<evidence type="ECO:0000313" key="2">
    <source>
        <dbReference type="EMBL" id="GFS36412.1"/>
    </source>
</evidence>
<dbReference type="OrthoDB" id="6348293at2759"/>
<feature type="non-terminal residue" evidence="2">
    <location>
        <position position="377"/>
    </location>
</feature>
<evidence type="ECO:0000313" key="3">
    <source>
        <dbReference type="Proteomes" id="UP000887013"/>
    </source>
</evidence>
<evidence type="ECO:0000256" key="1">
    <source>
        <dbReference type="SAM" id="MobiDB-lite"/>
    </source>
</evidence>
<name>A0A8X6JTT6_NEPPI</name>
<sequence>EDNEQHISDDVEELESLRNEKSKSNNYTNSNPSENTSGQQEEPLPTSLPGSEEPQPNSRSAIFRHRGITQAKKSRYWNEKPQPVNDGYSKYAGIQYSPQVLAAYVFNTGDEEGVAFAIEDLVREGMMGRTDAINYLQDVKQILTYLRDQKLEELNSRAYPKLQMHQRFPSPAREHYLSEMDTDKRDSKMVESAPVVTTEPPQQVVIASTAVPKGRSTPKPITEDSSFKEESDKKEVSKDKRETPPGNPNSFTLEVIYKLAKEMFTQSILRDDPTAEETISGLVSFLQNEVGSKRISPQMKEKVLEAVSGALVDSLREYQRYLSENQAPTLEETGLYRPLSDSNGSKVPMSEIYRKLTDQGHDNMLQLVSKNNRPDSS</sequence>
<feature type="region of interest" description="Disordered" evidence="1">
    <location>
        <begin position="205"/>
        <end position="250"/>
    </location>
</feature>
<organism evidence="2 3">
    <name type="scientific">Nephila pilipes</name>
    <name type="common">Giant wood spider</name>
    <name type="synonym">Nephila maculata</name>
    <dbReference type="NCBI Taxonomy" id="299642"/>
    <lineage>
        <taxon>Eukaryota</taxon>
        <taxon>Metazoa</taxon>
        <taxon>Ecdysozoa</taxon>
        <taxon>Arthropoda</taxon>
        <taxon>Chelicerata</taxon>
        <taxon>Arachnida</taxon>
        <taxon>Araneae</taxon>
        <taxon>Araneomorphae</taxon>
        <taxon>Entelegynae</taxon>
        <taxon>Araneoidea</taxon>
        <taxon>Nephilidae</taxon>
        <taxon>Nephila</taxon>
    </lineage>
</organism>
<feature type="compositionally biased region" description="Polar residues" evidence="1">
    <location>
        <begin position="24"/>
        <end position="40"/>
    </location>
</feature>
<gene>
    <name evidence="2" type="primary">AVEN_21015_2</name>
    <name evidence="2" type="ORF">NPIL_571221</name>
</gene>
<feature type="compositionally biased region" description="Basic and acidic residues" evidence="1">
    <location>
        <begin position="1"/>
        <end position="23"/>
    </location>
</feature>
<feature type="compositionally biased region" description="Basic and acidic residues" evidence="1">
    <location>
        <begin position="221"/>
        <end position="243"/>
    </location>
</feature>
<feature type="region of interest" description="Disordered" evidence="1">
    <location>
        <begin position="358"/>
        <end position="377"/>
    </location>
</feature>
<comment type="caution">
    <text evidence="2">The sequence shown here is derived from an EMBL/GenBank/DDBJ whole genome shotgun (WGS) entry which is preliminary data.</text>
</comment>
<dbReference type="Proteomes" id="UP000887013">
    <property type="component" value="Unassembled WGS sequence"/>
</dbReference>
<keyword evidence="3" id="KW-1185">Reference proteome</keyword>
<dbReference type="EMBL" id="BMAW01088749">
    <property type="protein sequence ID" value="GFS36412.1"/>
    <property type="molecule type" value="Genomic_DNA"/>
</dbReference>